<dbReference type="EMBL" id="JBGBZA010000002">
    <property type="protein sequence ID" value="MEY9314406.1"/>
    <property type="molecule type" value="Genomic_DNA"/>
</dbReference>
<name>A0A8I2C1D9_BRAEL</name>
<protein>
    <submittedName>
        <fullName evidence="1">Uncharacterized protein</fullName>
    </submittedName>
</protein>
<dbReference type="Proteomes" id="UP001565471">
    <property type="component" value="Unassembled WGS sequence"/>
</dbReference>
<dbReference type="EMBL" id="JAFICZ010000001">
    <property type="protein sequence ID" value="MBP1290603.1"/>
    <property type="molecule type" value="Genomic_DNA"/>
</dbReference>
<reference evidence="1" key="1">
    <citation type="submission" date="2021-02" db="EMBL/GenBank/DDBJ databases">
        <title>Genomic Encyclopedia of Type Strains, Phase IV (KMG-V): Genome sequencing to study the core and pangenomes of soil and plant-associated prokaryotes.</title>
        <authorList>
            <person name="Whitman W."/>
        </authorList>
    </citation>
    <scope>NUCLEOTIDE SEQUENCE</scope>
    <source>
        <strain evidence="1">USDA 406</strain>
    </source>
</reference>
<organism evidence="1 3">
    <name type="scientific">Bradyrhizobium elkanii</name>
    <dbReference type="NCBI Taxonomy" id="29448"/>
    <lineage>
        <taxon>Bacteria</taxon>
        <taxon>Pseudomonadati</taxon>
        <taxon>Pseudomonadota</taxon>
        <taxon>Alphaproteobacteria</taxon>
        <taxon>Hyphomicrobiales</taxon>
        <taxon>Nitrobacteraceae</taxon>
        <taxon>Bradyrhizobium</taxon>
    </lineage>
</organism>
<evidence type="ECO:0000313" key="2">
    <source>
        <dbReference type="EMBL" id="MEY9314406.1"/>
    </source>
</evidence>
<gene>
    <name evidence="2" type="ORF">ABIF29_001205</name>
    <name evidence="1" type="ORF">JOH49_000356</name>
</gene>
<proteinExistence type="predicted"/>
<sequence length="36" mass="4031">MRRWFGLAAVTYLPVSAIVSRDLVEMGFTVCQSLRG</sequence>
<reference evidence="2 4" key="2">
    <citation type="submission" date="2024-07" db="EMBL/GenBank/DDBJ databases">
        <title>Genomic Encyclopedia of Type Strains, Phase V (KMG-V): Genome sequencing to study the core and pangenomes of soil and plant-associated prokaryotes.</title>
        <authorList>
            <person name="Whitman W."/>
        </authorList>
    </citation>
    <scope>NUCLEOTIDE SEQUENCE [LARGE SCALE GENOMIC DNA]</scope>
    <source>
        <strain evidence="2 4">USDA 415</strain>
    </source>
</reference>
<evidence type="ECO:0000313" key="4">
    <source>
        <dbReference type="Proteomes" id="UP001565471"/>
    </source>
</evidence>
<accession>A0A8I2C1D9</accession>
<keyword evidence="4" id="KW-1185">Reference proteome</keyword>
<comment type="caution">
    <text evidence="1">The sequence shown here is derived from an EMBL/GenBank/DDBJ whole genome shotgun (WGS) entry which is preliminary data.</text>
</comment>
<evidence type="ECO:0000313" key="1">
    <source>
        <dbReference type="EMBL" id="MBP1290603.1"/>
    </source>
</evidence>
<dbReference type="Proteomes" id="UP000673383">
    <property type="component" value="Unassembled WGS sequence"/>
</dbReference>
<dbReference type="AlphaFoldDB" id="A0A8I2C1D9"/>
<evidence type="ECO:0000313" key="3">
    <source>
        <dbReference type="Proteomes" id="UP000673383"/>
    </source>
</evidence>